<comment type="caution">
    <text evidence="8">The sequence shown here is derived from an EMBL/GenBank/DDBJ whole genome shotgun (WGS) entry which is preliminary data.</text>
</comment>
<evidence type="ECO:0000256" key="2">
    <source>
        <dbReference type="ARBA" id="ARBA00022475"/>
    </source>
</evidence>
<accession>A0A9D2P3V1</accession>
<reference evidence="8" key="1">
    <citation type="journal article" date="2021" name="PeerJ">
        <title>Extensive microbial diversity within the chicken gut microbiome revealed by metagenomics and culture.</title>
        <authorList>
            <person name="Gilroy R."/>
            <person name="Ravi A."/>
            <person name="Getino M."/>
            <person name="Pursley I."/>
            <person name="Horton D.L."/>
            <person name="Alikhan N.F."/>
            <person name="Baker D."/>
            <person name="Gharbi K."/>
            <person name="Hall N."/>
            <person name="Watson M."/>
            <person name="Adriaenssens E.M."/>
            <person name="Foster-Nyarko E."/>
            <person name="Jarju S."/>
            <person name="Secka A."/>
            <person name="Antonio M."/>
            <person name="Oren A."/>
            <person name="Chaudhuri R.R."/>
            <person name="La Ragione R."/>
            <person name="Hildebrand F."/>
            <person name="Pallen M.J."/>
        </authorList>
    </citation>
    <scope>NUCLEOTIDE SEQUENCE</scope>
    <source>
        <strain evidence="8">CHK165-2605</strain>
    </source>
</reference>
<keyword evidence="5 6" id="KW-0472">Membrane</keyword>
<dbReference type="Proteomes" id="UP000823895">
    <property type="component" value="Unassembled WGS sequence"/>
</dbReference>
<protein>
    <recommendedName>
        <fullName evidence="7">ABC3 transporter permease C-terminal domain-containing protein</fullName>
    </recommendedName>
</protein>
<dbReference type="InterPro" id="IPR003838">
    <property type="entry name" value="ABC3_permease_C"/>
</dbReference>
<feature type="transmembrane region" description="Helical" evidence="6">
    <location>
        <begin position="111"/>
        <end position="130"/>
    </location>
</feature>
<evidence type="ECO:0000313" key="9">
    <source>
        <dbReference type="Proteomes" id="UP000823895"/>
    </source>
</evidence>
<evidence type="ECO:0000256" key="3">
    <source>
        <dbReference type="ARBA" id="ARBA00022692"/>
    </source>
</evidence>
<evidence type="ECO:0000259" key="7">
    <source>
        <dbReference type="Pfam" id="PF02687"/>
    </source>
</evidence>
<evidence type="ECO:0000256" key="6">
    <source>
        <dbReference type="SAM" id="Phobius"/>
    </source>
</evidence>
<dbReference type="AlphaFoldDB" id="A0A9D2P3V1"/>
<dbReference type="Pfam" id="PF02687">
    <property type="entry name" value="FtsX"/>
    <property type="match status" value="1"/>
</dbReference>
<feature type="transmembrane region" description="Helical" evidence="6">
    <location>
        <begin position="68"/>
        <end position="91"/>
    </location>
</feature>
<gene>
    <name evidence="8" type="ORF">H9756_04910</name>
</gene>
<name>A0A9D2P3V1_9FIRM</name>
<dbReference type="GO" id="GO:0005886">
    <property type="term" value="C:plasma membrane"/>
    <property type="evidence" value="ECO:0007669"/>
    <property type="project" value="UniProtKB-SubCell"/>
</dbReference>
<feature type="transmembrane region" description="Helical" evidence="6">
    <location>
        <begin position="21"/>
        <end position="41"/>
    </location>
</feature>
<keyword evidence="2" id="KW-1003">Cell membrane</keyword>
<organism evidence="8 9">
    <name type="scientific">Candidatus Mediterraneibacter gallistercoris</name>
    <dbReference type="NCBI Taxonomy" id="2838671"/>
    <lineage>
        <taxon>Bacteria</taxon>
        <taxon>Bacillati</taxon>
        <taxon>Bacillota</taxon>
        <taxon>Clostridia</taxon>
        <taxon>Lachnospirales</taxon>
        <taxon>Lachnospiraceae</taxon>
        <taxon>Mediterraneibacter</taxon>
    </lineage>
</organism>
<evidence type="ECO:0000256" key="5">
    <source>
        <dbReference type="ARBA" id="ARBA00023136"/>
    </source>
</evidence>
<proteinExistence type="predicted"/>
<comment type="subcellular location">
    <subcellularLocation>
        <location evidence="1">Cell membrane</location>
        <topology evidence="1">Multi-pass membrane protein</topology>
    </subcellularLocation>
</comment>
<evidence type="ECO:0000256" key="4">
    <source>
        <dbReference type="ARBA" id="ARBA00022989"/>
    </source>
</evidence>
<keyword evidence="4 6" id="KW-1133">Transmembrane helix</keyword>
<keyword evidence="3 6" id="KW-0812">Transmembrane</keyword>
<evidence type="ECO:0000256" key="1">
    <source>
        <dbReference type="ARBA" id="ARBA00004651"/>
    </source>
</evidence>
<reference evidence="8" key="2">
    <citation type="submission" date="2021-04" db="EMBL/GenBank/DDBJ databases">
        <authorList>
            <person name="Gilroy R."/>
        </authorList>
    </citation>
    <scope>NUCLEOTIDE SEQUENCE</scope>
    <source>
        <strain evidence="8">CHK165-2605</strain>
    </source>
</reference>
<evidence type="ECO:0000313" key="8">
    <source>
        <dbReference type="EMBL" id="HJC43009.1"/>
    </source>
</evidence>
<sequence length="151" mass="17141">MTILIESLIAERKQRFTRADIIRKGIAVAAVIFLVVLYQMMKVMIDRSARNIALMKIFGYRNKEIRKLYLDGSFVLIMAGTAVLLPVSKFLIDAVYPYLVSNVAAGVDLSWQMWMYPAVFAGIAAGYFLIRTALMRRVKAMTPAEVLKERE</sequence>
<dbReference type="EMBL" id="DWWI01000104">
    <property type="protein sequence ID" value="HJC43009.1"/>
    <property type="molecule type" value="Genomic_DNA"/>
</dbReference>
<feature type="domain" description="ABC3 transporter permease C-terminal" evidence="7">
    <location>
        <begin position="26"/>
        <end position="143"/>
    </location>
</feature>